<feature type="non-terminal residue" evidence="1">
    <location>
        <position position="1"/>
    </location>
</feature>
<dbReference type="AlphaFoldDB" id="A0A383CS45"/>
<reference evidence="1" key="1">
    <citation type="submission" date="2018-05" db="EMBL/GenBank/DDBJ databases">
        <authorList>
            <person name="Lanie J.A."/>
            <person name="Ng W.-L."/>
            <person name="Kazmierczak K.M."/>
            <person name="Andrzejewski T.M."/>
            <person name="Davidsen T.M."/>
            <person name="Wayne K.J."/>
            <person name="Tettelin H."/>
            <person name="Glass J.I."/>
            <person name="Rusch D."/>
            <person name="Podicherti R."/>
            <person name="Tsui H.-C.T."/>
            <person name="Winkler M.E."/>
        </authorList>
    </citation>
    <scope>NUCLEOTIDE SEQUENCE</scope>
</reference>
<evidence type="ECO:0000313" key="1">
    <source>
        <dbReference type="EMBL" id="SVE34850.1"/>
    </source>
</evidence>
<accession>A0A383CS45</accession>
<dbReference type="EMBL" id="UINC01211094">
    <property type="protein sequence ID" value="SVE34850.1"/>
    <property type="molecule type" value="Genomic_DNA"/>
</dbReference>
<gene>
    <name evidence="1" type="ORF">METZ01_LOCUS487704</name>
</gene>
<proteinExistence type="predicted"/>
<name>A0A383CS45_9ZZZZ</name>
<sequence>QGGTRGPRRPTDRVTDELAGQWWPQAVALCQPSDINWPVPALDLLVSSLTGWPSGRGLP</sequence>
<protein>
    <submittedName>
        <fullName evidence="1">Uncharacterized protein</fullName>
    </submittedName>
</protein>
<organism evidence="1">
    <name type="scientific">marine metagenome</name>
    <dbReference type="NCBI Taxonomy" id="408172"/>
    <lineage>
        <taxon>unclassified sequences</taxon>
        <taxon>metagenomes</taxon>
        <taxon>ecological metagenomes</taxon>
    </lineage>
</organism>